<gene>
    <name evidence="2" type="ORF">AVEN_105360_1</name>
</gene>
<organism evidence="2 3">
    <name type="scientific">Araneus ventricosus</name>
    <name type="common">Orbweaver spider</name>
    <name type="synonym">Epeira ventricosa</name>
    <dbReference type="NCBI Taxonomy" id="182803"/>
    <lineage>
        <taxon>Eukaryota</taxon>
        <taxon>Metazoa</taxon>
        <taxon>Ecdysozoa</taxon>
        <taxon>Arthropoda</taxon>
        <taxon>Chelicerata</taxon>
        <taxon>Arachnida</taxon>
        <taxon>Araneae</taxon>
        <taxon>Araneomorphae</taxon>
        <taxon>Entelegynae</taxon>
        <taxon>Araneoidea</taxon>
        <taxon>Araneidae</taxon>
        <taxon>Araneus</taxon>
    </lineage>
</organism>
<dbReference type="AlphaFoldDB" id="A0A4Y2Q1N4"/>
<reference evidence="2 3" key="1">
    <citation type="journal article" date="2019" name="Sci. Rep.">
        <title>Orb-weaving spider Araneus ventricosus genome elucidates the spidroin gene catalogue.</title>
        <authorList>
            <person name="Kono N."/>
            <person name="Nakamura H."/>
            <person name="Ohtoshi R."/>
            <person name="Moran D.A.P."/>
            <person name="Shinohara A."/>
            <person name="Yoshida Y."/>
            <person name="Fujiwara M."/>
            <person name="Mori M."/>
            <person name="Tomita M."/>
            <person name="Arakawa K."/>
        </authorList>
    </citation>
    <scope>NUCLEOTIDE SEQUENCE [LARGE SCALE GENOMIC DNA]</scope>
</reference>
<evidence type="ECO:0000313" key="2">
    <source>
        <dbReference type="EMBL" id="GBN57202.1"/>
    </source>
</evidence>
<evidence type="ECO:0000313" key="3">
    <source>
        <dbReference type="Proteomes" id="UP000499080"/>
    </source>
</evidence>
<keyword evidence="3" id="KW-1185">Reference proteome</keyword>
<dbReference type="Proteomes" id="UP000499080">
    <property type="component" value="Unassembled WGS sequence"/>
</dbReference>
<name>A0A4Y2Q1N4_ARAVE</name>
<evidence type="ECO:0000256" key="1">
    <source>
        <dbReference type="SAM" id="MobiDB-lite"/>
    </source>
</evidence>
<dbReference type="EMBL" id="BGPR01136156">
    <property type="protein sequence ID" value="GBN57202.1"/>
    <property type="molecule type" value="Genomic_DNA"/>
</dbReference>
<comment type="caution">
    <text evidence="2">The sequence shown here is derived from an EMBL/GenBank/DDBJ whole genome shotgun (WGS) entry which is preliminary data.</text>
</comment>
<protein>
    <submittedName>
        <fullName evidence="2">Uncharacterized protein</fullName>
    </submittedName>
</protein>
<feature type="region of interest" description="Disordered" evidence="1">
    <location>
        <begin position="63"/>
        <end position="85"/>
    </location>
</feature>
<proteinExistence type="predicted"/>
<sequence length="110" mass="12512">MTKTIPELALPLQIPTPQQREDYPMRIGLLWSKSLVIQCRYFSIWRIRYKIKILGSEPLLRKRKPPVGQGAGSCSKGGRTSRRGSCRPVVGFGEFVNGPPNWMNSKLDRL</sequence>
<accession>A0A4Y2Q1N4</accession>